<dbReference type="RefSeq" id="WP_111455757.1">
    <property type="nucleotide sequence ID" value="NZ_QFYP01000001.1"/>
</dbReference>
<dbReference type="EMBL" id="QFYP01000001">
    <property type="protein sequence ID" value="RAK58481.1"/>
    <property type="molecule type" value="Genomic_DNA"/>
</dbReference>
<sequence>MSLYAGSPAPMFIAPTTSNPTFGFSSVGGRWALLVFLPPPGPERQAALGLLEAHPEVFADPAAPRLLFGVLPDAATFAAVRDNPPAVRWIDDTQGDLRRLYQAVGSDGELAPQWVLIDPTLRVLETAPLAEGARILARLAALPDPADHAGAPMHAPVLIVPRVFEAETCRRLIDLHHREGGAPSEVMREQDGKTVGVFDDLKKRRDAPVTDDALRSALRARIQRRLLPEIEKAYQFHATRIERYIVACYDAADGGYFRPHRDNTTAGAAHRRFAVSINLNAEDFEGGDLRFPEFGPRTYRPPTGGAVVFSCSLLHEATPVTVGSRYAFLPFLHDEAGEKIREANLHLLDETAAPQA</sequence>
<proteinExistence type="predicted"/>
<dbReference type="AlphaFoldDB" id="A0A328AWD1"/>
<evidence type="ECO:0000256" key="4">
    <source>
        <dbReference type="ARBA" id="ARBA00022964"/>
    </source>
</evidence>
<dbReference type="GO" id="GO:0051213">
    <property type="term" value="F:dioxygenase activity"/>
    <property type="evidence" value="ECO:0007669"/>
    <property type="project" value="UniProtKB-KW"/>
</dbReference>
<keyword evidence="3" id="KW-0847">Vitamin C</keyword>
<comment type="cofactor">
    <cofactor evidence="1">
        <name>L-ascorbate</name>
        <dbReference type="ChEBI" id="CHEBI:38290"/>
    </cofactor>
</comment>
<evidence type="ECO:0000256" key="6">
    <source>
        <dbReference type="ARBA" id="ARBA00023004"/>
    </source>
</evidence>
<protein>
    <submittedName>
        <fullName evidence="8">2OG-Fe(II) oxygenase</fullName>
    </submittedName>
</protein>
<gene>
    <name evidence="8" type="ORF">DJ021_01035</name>
</gene>
<evidence type="ECO:0000313" key="8">
    <source>
        <dbReference type="EMBL" id="RAK58481.1"/>
    </source>
</evidence>
<dbReference type="OrthoDB" id="255432at2"/>
<keyword evidence="2" id="KW-0479">Metal-binding</keyword>
<dbReference type="GO" id="GO:0031418">
    <property type="term" value="F:L-ascorbic acid binding"/>
    <property type="evidence" value="ECO:0007669"/>
    <property type="project" value="UniProtKB-KW"/>
</dbReference>
<dbReference type="SMART" id="SM00702">
    <property type="entry name" value="P4Hc"/>
    <property type="match status" value="1"/>
</dbReference>
<comment type="caution">
    <text evidence="8">The sequence shown here is derived from an EMBL/GenBank/DDBJ whole genome shotgun (WGS) entry which is preliminary data.</text>
</comment>
<keyword evidence="6" id="KW-0408">Iron</keyword>
<accession>A0A328AWD1</accession>
<evidence type="ECO:0000259" key="7">
    <source>
        <dbReference type="PROSITE" id="PS51471"/>
    </source>
</evidence>
<keyword evidence="9" id="KW-1185">Reference proteome</keyword>
<evidence type="ECO:0000256" key="1">
    <source>
        <dbReference type="ARBA" id="ARBA00001961"/>
    </source>
</evidence>
<feature type="domain" description="Fe2OG dioxygenase" evidence="7">
    <location>
        <begin position="240"/>
        <end position="335"/>
    </location>
</feature>
<evidence type="ECO:0000256" key="5">
    <source>
        <dbReference type="ARBA" id="ARBA00023002"/>
    </source>
</evidence>
<evidence type="ECO:0000256" key="3">
    <source>
        <dbReference type="ARBA" id="ARBA00022896"/>
    </source>
</evidence>
<evidence type="ECO:0000256" key="2">
    <source>
        <dbReference type="ARBA" id="ARBA00022723"/>
    </source>
</evidence>
<dbReference type="Pfam" id="PF13640">
    <property type="entry name" value="2OG-FeII_Oxy_3"/>
    <property type="match status" value="1"/>
</dbReference>
<dbReference type="InterPro" id="IPR044862">
    <property type="entry name" value="Pro_4_hyd_alph_FE2OG_OXY"/>
</dbReference>
<organism evidence="8 9">
    <name type="scientific">Phenylobacterium hankyongense</name>
    <dbReference type="NCBI Taxonomy" id="1813876"/>
    <lineage>
        <taxon>Bacteria</taxon>
        <taxon>Pseudomonadati</taxon>
        <taxon>Pseudomonadota</taxon>
        <taxon>Alphaproteobacteria</taxon>
        <taxon>Caulobacterales</taxon>
        <taxon>Caulobacteraceae</taxon>
        <taxon>Phenylobacterium</taxon>
    </lineage>
</organism>
<keyword evidence="4" id="KW-0223">Dioxygenase</keyword>
<keyword evidence="5" id="KW-0560">Oxidoreductase</keyword>
<dbReference type="Proteomes" id="UP000249842">
    <property type="component" value="Unassembled WGS sequence"/>
</dbReference>
<dbReference type="Gene3D" id="2.60.120.620">
    <property type="entry name" value="q2cbj1_9rhob like domain"/>
    <property type="match status" value="1"/>
</dbReference>
<dbReference type="InterPro" id="IPR006620">
    <property type="entry name" value="Pro_4_hyd_alph"/>
</dbReference>
<dbReference type="InterPro" id="IPR005123">
    <property type="entry name" value="Oxoglu/Fe-dep_dioxygenase_dom"/>
</dbReference>
<dbReference type="GO" id="GO:0005506">
    <property type="term" value="F:iron ion binding"/>
    <property type="evidence" value="ECO:0007669"/>
    <property type="project" value="InterPro"/>
</dbReference>
<dbReference type="GO" id="GO:0016705">
    <property type="term" value="F:oxidoreductase activity, acting on paired donors, with incorporation or reduction of molecular oxygen"/>
    <property type="evidence" value="ECO:0007669"/>
    <property type="project" value="InterPro"/>
</dbReference>
<evidence type="ECO:0000313" key="9">
    <source>
        <dbReference type="Proteomes" id="UP000249842"/>
    </source>
</evidence>
<dbReference type="PROSITE" id="PS51471">
    <property type="entry name" value="FE2OG_OXY"/>
    <property type="match status" value="1"/>
</dbReference>
<reference evidence="9" key="1">
    <citation type="submission" date="2018-05" db="EMBL/GenBank/DDBJ databases">
        <authorList>
            <person name="Li X."/>
        </authorList>
    </citation>
    <scope>NUCLEOTIDE SEQUENCE [LARGE SCALE GENOMIC DNA]</scope>
    <source>
        <strain evidence="9">HKS-05</strain>
    </source>
</reference>
<name>A0A328AWD1_9CAUL</name>